<dbReference type="InterPro" id="IPR013103">
    <property type="entry name" value="RVT_2"/>
</dbReference>
<gene>
    <name evidence="2" type="ORF">Tco_0875923</name>
</gene>
<dbReference type="Pfam" id="PF07727">
    <property type="entry name" value="RVT_2"/>
    <property type="match status" value="1"/>
</dbReference>
<protein>
    <submittedName>
        <fullName evidence="2">Retrovirus-related pol polyprotein from transposon TNT 1-94</fullName>
    </submittedName>
</protein>
<dbReference type="Gene3D" id="3.30.420.10">
    <property type="entry name" value="Ribonuclease H-like superfamily/Ribonuclease H"/>
    <property type="match status" value="1"/>
</dbReference>
<dbReference type="SUPFAM" id="SSF56672">
    <property type="entry name" value="DNA/RNA polymerases"/>
    <property type="match status" value="1"/>
</dbReference>
<dbReference type="CDD" id="cd09272">
    <property type="entry name" value="RNase_HI_RT_Ty1"/>
    <property type="match status" value="1"/>
</dbReference>
<keyword evidence="3" id="KW-1185">Reference proteome</keyword>
<accession>A0ABQ5BTR3</accession>
<reference evidence="2" key="1">
    <citation type="journal article" date="2022" name="Int. J. Mol. Sci.">
        <title>Draft Genome of Tanacetum Coccineum: Genomic Comparison of Closely Related Tanacetum-Family Plants.</title>
        <authorList>
            <person name="Yamashiro T."/>
            <person name="Shiraishi A."/>
            <person name="Nakayama K."/>
            <person name="Satake H."/>
        </authorList>
    </citation>
    <scope>NUCLEOTIDE SEQUENCE</scope>
</reference>
<dbReference type="PANTHER" id="PTHR11439">
    <property type="entry name" value="GAG-POL-RELATED RETROTRANSPOSON"/>
    <property type="match status" value="1"/>
</dbReference>
<evidence type="ECO:0000259" key="1">
    <source>
        <dbReference type="PROSITE" id="PS50994"/>
    </source>
</evidence>
<dbReference type="InterPro" id="IPR001584">
    <property type="entry name" value="Integrase_cat-core"/>
</dbReference>
<dbReference type="PROSITE" id="PS50994">
    <property type="entry name" value="INTEGRASE"/>
    <property type="match status" value="1"/>
</dbReference>
<evidence type="ECO:0000313" key="2">
    <source>
        <dbReference type="EMBL" id="GJT17217.1"/>
    </source>
</evidence>
<dbReference type="InterPro" id="IPR012337">
    <property type="entry name" value="RNaseH-like_sf"/>
</dbReference>
<dbReference type="InterPro" id="IPR036397">
    <property type="entry name" value="RNaseH_sf"/>
</dbReference>
<comment type="caution">
    <text evidence="2">The sequence shown here is derived from an EMBL/GenBank/DDBJ whole genome shotgun (WGS) entry which is preliminary data.</text>
</comment>
<feature type="domain" description="Integrase catalytic" evidence="1">
    <location>
        <begin position="1"/>
        <end position="119"/>
    </location>
</feature>
<organism evidence="2 3">
    <name type="scientific">Tanacetum coccineum</name>
    <dbReference type="NCBI Taxonomy" id="301880"/>
    <lineage>
        <taxon>Eukaryota</taxon>
        <taxon>Viridiplantae</taxon>
        <taxon>Streptophyta</taxon>
        <taxon>Embryophyta</taxon>
        <taxon>Tracheophyta</taxon>
        <taxon>Spermatophyta</taxon>
        <taxon>Magnoliopsida</taxon>
        <taxon>eudicotyledons</taxon>
        <taxon>Gunneridae</taxon>
        <taxon>Pentapetalae</taxon>
        <taxon>asterids</taxon>
        <taxon>campanulids</taxon>
        <taxon>Asterales</taxon>
        <taxon>Asteraceae</taxon>
        <taxon>Asteroideae</taxon>
        <taxon>Anthemideae</taxon>
        <taxon>Anthemidinae</taxon>
        <taxon>Tanacetum</taxon>
    </lineage>
</organism>
<sequence length="591" mass="68377">MKLLTLSSCIKNIQVRLNATVRNVRTYNRTEFINQTLQEIYKNVGISHQTFVARTPQQNGVVERRNQTLVKATRTMLIFSKALLFLWAEAINTACYTQNCSLIHLRYNKTPYELMHDKKLDLSFLHVFSSLCYPTNDSEYLGKLNAKADIESSSDVRPSHTPFELLGKWTKNHPIENLIKDPSRSVSIKNQLQTDTMWCYFDAFLTSVEQNNYKEAMLEPSWMDAIQEEMHEFERLQVWELVPCPDLVMLIKLKWIFKVKKDECGGVLKNKARLVAKGYRQEEGIDFEESFAHVSRIEVIRIFIANAATKNMTIYQMDVKTAFLNGELREVVYVSQPEGFVDPDKPNHVYRLEKELYGLKQAPHSCDLVDTPTMDKSKLDKDLQGKLVDPTHYHRMIGFLMYLTSSRPYLYLQCACVPDSCINLIAYADADRAKCQDTRQSTSESAQFLGDKLVRWSSKKKKSIAISSTKAEYIALSGCYAQILWMRSQLTDYGLKFNKIPLYCDNMSAIILCCNNVQHSRSKHIDVRYHLIKEQVENGVVELYFVRIEYQLADIFTKALPRERFNFLVEKLGMKSMSPETLKSLAEDEDE</sequence>
<name>A0ABQ5BTR3_9ASTR</name>
<dbReference type="SUPFAM" id="SSF53098">
    <property type="entry name" value="Ribonuclease H-like"/>
    <property type="match status" value="1"/>
</dbReference>
<reference evidence="2" key="2">
    <citation type="submission" date="2022-01" db="EMBL/GenBank/DDBJ databases">
        <authorList>
            <person name="Yamashiro T."/>
            <person name="Shiraishi A."/>
            <person name="Satake H."/>
            <person name="Nakayama K."/>
        </authorList>
    </citation>
    <scope>NUCLEOTIDE SEQUENCE</scope>
</reference>
<dbReference type="Proteomes" id="UP001151760">
    <property type="component" value="Unassembled WGS sequence"/>
</dbReference>
<evidence type="ECO:0000313" key="3">
    <source>
        <dbReference type="Proteomes" id="UP001151760"/>
    </source>
</evidence>
<dbReference type="EMBL" id="BQNB010013538">
    <property type="protein sequence ID" value="GJT17217.1"/>
    <property type="molecule type" value="Genomic_DNA"/>
</dbReference>
<dbReference type="InterPro" id="IPR043502">
    <property type="entry name" value="DNA/RNA_pol_sf"/>
</dbReference>
<proteinExistence type="predicted"/>
<dbReference type="PANTHER" id="PTHR11439:SF483">
    <property type="entry name" value="PEPTIDE SYNTHASE GLIP-LIKE, PUTATIVE (AFU_ORTHOLOGUE AFUA_3G12920)-RELATED"/>
    <property type="match status" value="1"/>
</dbReference>